<comment type="subunit">
    <text evidence="4">Component of the lipopolysaccharide transport and assembly complex. Interacts with LptE and LptA.</text>
</comment>
<feature type="domain" description="Organic solvent tolerance-like N-terminal" evidence="5">
    <location>
        <begin position="35"/>
        <end position="166"/>
    </location>
</feature>
<dbReference type="InterPro" id="IPR045659">
    <property type="entry name" value="LptD_2"/>
</dbReference>
<protein>
    <recommendedName>
        <fullName evidence="4">LPS-assembly protein LptD</fullName>
    </recommendedName>
</protein>
<reference evidence="8 9" key="1">
    <citation type="submission" date="2016-11" db="EMBL/GenBank/DDBJ databases">
        <title>Mixed transmission modes and dynamic genome evolution in an obligate animal-bacterial symbiosis.</title>
        <authorList>
            <person name="Russell S.L."/>
            <person name="Corbett-Detig R.B."/>
            <person name="Cavanaugh C.M."/>
        </authorList>
    </citation>
    <scope>NUCLEOTIDE SEQUENCE [LARGE SCALE GENOMIC DNA]</scope>
    <source>
        <strain evidence="8">Se-Cadez</strain>
    </source>
</reference>
<feature type="domain" description="LptD C-terminal" evidence="6">
    <location>
        <begin position="276"/>
        <end position="630"/>
    </location>
</feature>
<keyword evidence="1 4" id="KW-0732">Signal</keyword>
<sequence>MPRIDQGLNWEQCSPDKGFDVPPLSPLPDNLTHASADGLEFQRDNEIAIFTGNVVVREGDQLVEAEHIRYDKTSDTLEAKEGIYFEQPGLRITGQKATMQLEEHSGEIEELEYRLLDKSARGSAKLAQLENSDRSHFQQVNYTTCRPGNSDWLIEAEELHVDKATGVGSAKDAKLTSKGVPLFYVPTITFPVDNRRKSGFLIPSAGYGDKTGLDVEIPYYFNIAPNMDATLTPRIMTDRGLMLGGEFRYLAEWHEGEIKAEILPGDQNVSPGIDENRGSFSYQAKGAPADHWSFDVDINHVSDDEYLNDLGKSLAVSSQKKLERRGDLKYNGDGWFARLRLHDYQIVGDDPKPYAKLPQLLIELDKPNQAAGLTYHLHAEYVYFDKSDAVHGSRLDLQPGISLPMRRPWGYLTPKLSARYTSYSLEDHTGPNDIPSRTLPTFSLDGGLFYERTTSWFGNATIQTLEPRLFYLYTPEEDQSSLPDFDTSEYDFSFASLFRENRFSGSDRVGDANQLTLALTSRQFSDESGEELFRASIGQIYYFRDREVQLSGPTQTDDSSALVAEVDTKLGQNWRARAAVQWNPHNDEEVEKSALSFHYNDENERIFNFAYRFSEDLIEQTDLSARWAVGSHTHLVGRWNYSLRDNTTMEVFGGLEYDSCCWNTRVVLRQHRTDADEEPDLGIFLQLELKGLTGFGEKIDEFLERGILGYQADN</sequence>
<feature type="domain" description="LPS-assembly protein LptD central" evidence="7">
    <location>
        <begin position="174"/>
        <end position="253"/>
    </location>
</feature>
<dbReference type="Gene3D" id="2.60.450.10">
    <property type="entry name" value="Lipopolysaccharide (LPS) transport protein A like domain"/>
    <property type="match status" value="1"/>
</dbReference>
<dbReference type="GO" id="GO:1990351">
    <property type="term" value="C:transporter complex"/>
    <property type="evidence" value="ECO:0007669"/>
    <property type="project" value="TreeGrafter"/>
</dbReference>
<comment type="similarity">
    <text evidence="4">Belongs to the LptD family.</text>
</comment>
<dbReference type="InterPro" id="IPR005653">
    <property type="entry name" value="OstA-like_N"/>
</dbReference>
<evidence type="ECO:0000259" key="6">
    <source>
        <dbReference type="Pfam" id="PF04453"/>
    </source>
</evidence>
<dbReference type="HAMAP" id="MF_01411">
    <property type="entry name" value="LPS_assembly_LptD"/>
    <property type="match status" value="1"/>
</dbReference>
<keyword evidence="2 4" id="KW-0472">Membrane</keyword>
<dbReference type="Pfam" id="PF19838">
    <property type="entry name" value="LptD_2"/>
    <property type="match status" value="1"/>
</dbReference>
<dbReference type="Pfam" id="PF04453">
    <property type="entry name" value="LptD"/>
    <property type="match status" value="1"/>
</dbReference>
<accession>A0A1T2KYM6</accession>
<comment type="function">
    <text evidence="4">Together with LptE, is involved in the assembly of lipopolysaccharide (LPS) at the surface of the outer membrane.</text>
</comment>
<organism evidence="8 9">
    <name type="scientific">Solemya velesiana gill symbiont</name>
    <dbReference type="NCBI Taxonomy" id="1918948"/>
    <lineage>
        <taxon>Bacteria</taxon>
        <taxon>Pseudomonadati</taxon>
        <taxon>Pseudomonadota</taxon>
        <taxon>Gammaproteobacteria</taxon>
        <taxon>sulfur-oxidizing symbionts</taxon>
    </lineage>
</organism>
<evidence type="ECO:0000313" key="8">
    <source>
        <dbReference type="EMBL" id="OOZ37826.1"/>
    </source>
</evidence>
<evidence type="ECO:0000256" key="4">
    <source>
        <dbReference type="HAMAP-Rule" id="MF_01411"/>
    </source>
</evidence>
<dbReference type="InterPro" id="IPR020889">
    <property type="entry name" value="LipoPS_assembly_LptD"/>
</dbReference>
<dbReference type="GO" id="GO:0043165">
    <property type="term" value="P:Gram-negative-bacterium-type cell outer membrane assembly"/>
    <property type="evidence" value="ECO:0007669"/>
    <property type="project" value="UniProtKB-UniRule"/>
</dbReference>
<evidence type="ECO:0000313" key="9">
    <source>
        <dbReference type="Proteomes" id="UP000190896"/>
    </source>
</evidence>
<evidence type="ECO:0000259" key="5">
    <source>
        <dbReference type="Pfam" id="PF03968"/>
    </source>
</evidence>
<dbReference type="PANTHER" id="PTHR30189">
    <property type="entry name" value="LPS-ASSEMBLY PROTEIN"/>
    <property type="match status" value="1"/>
</dbReference>
<comment type="caution">
    <text evidence="8">The sequence shown here is derived from an EMBL/GenBank/DDBJ whole genome shotgun (WGS) entry which is preliminary data.</text>
</comment>
<dbReference type="EMBL" id="MPRJ01000002">
    <property type="protein sequence ID" value="OOZ37826.1"/>
    <property type="molecule type" value="Genomic_DNA"/>
</dbReference>
<dbReference type="AlphaFoldDB" id="A0A1T2KYM6"/>
<evidence type="ECO:0000256" key="1">
    <source>
        <dbReference type="ARBA" id="ARBA00022729"/>
    </source>
</evidence>
<dbReference type="PANTHER" id="PTHR30189:SF1">
    <property type="entry name" value="LPS-ASSEMBLY PROTEIN LPTD"/>
    <property type="match status" value="1"/>
</dbReference>
<evidence type="ECO:0000256" key="2">
    <source>
        <dbReference type="ARBA" id="ARBA00023136"/>
    </source>
</evidence>
<name>A0A1T2KYM6_9GAMM</name>
<dbReference type="GO" id="GO:0015920">
    <property type="term" value="P:lipopolysaccharide transport"/>
    <property type="evidence" value="ECO:0007669"/>
    <property type="project" value="InterPro"/>
</dbReference>
<dbReference type="InterPro" id="IPR050218">
    <property type="entry name" value="LptD"/>
</dbReference>
<dbReference type="GO" id="GO:0009279">
    <property type="term" value="C:cell outer membrane"/>
    <property type="evidence" value="ECO:0007669"/>
    <property type="project" value="UniProtKB-SubCell"/>
</dbReference>
<dbReference type="Proteomes" id="UP000190896">
    <property type="component" value="Unassembled WGS sequence"/>
</dbReference>
<evidence type="ECO:0000256" key="3">
    <source>
        <dbReference type="ARBA" id="ARBA00023237"/>
    </source>
</evidence>
<proteinExistence type="inferred from homology"/>
<dbReference type="InterPro" id="IPR007543">
    <property type="entry name" value="LptD_C"/>
</dbReference>
<comment type="subcellular location">
    <subcellularLocation>
        <location evidence="4">Cell outer membrane</location>
    </subcellularLocation>
</comment>
<gene>
    <name evidence="4" type="primary">lptD</name>
    <name evidence="8" type="ORF">BOW51_00685</name>
</gene>
<evidence type="ECO:0000259" key="7">
    <source>
        <dbReference type="Pfam" id="PF19838"/>
    </source>
</evidence>
<dbReference type="Pfam" id="PF03968">
    <property type="entry name" value="LptD_N"/>
    <property type="match status" value="1"/>
</dbReference>
<keyword evidence="3 4" id="KW-0998">Cell outer membrane</keyword>
<keyword evidence="9" id="KW-1185">Reference proteome</keyword>
<comment type="caution">
    <text evidence="4">Lacks conserved residue(s) required for the propagation of feature annotation.</text>
</comment>